<accession>A0ABR3WRW1</accession>
<proteinExistence type="predicted"/>
<keyword evidence="3" id="KW-1185">Reference proteome</keyword>
<comment type="caution">
    <text evidence="2">The sequence shown here is derived from an EMBL/GenBank/DDBJ whole genome shotgun (WGS) entry which is preliminary data.</text>
</comment>
<feature type="domain" description="DUF6546" evidence="1">
    <location>
        <begin position="270"/>
        <end position="448"/>
    </location>
</feature>
<organism evidence="2 3">
    <name type="scientific">Paecilomyces lecythidis</name>
    <dbReference type="NCBI Taxonomy" id="3004212"/>
    <lineage>
        <taxon>Eukaryota</taxon>
        <taxon>Fungi</taxon>
        <taxon>Dikarya</taxon>
        <taxon>Ascomycota</taxon>
        <taxon>Pezizomycotina</taxon>
        <taxon>Eurotiomycetes</taxon>
        <taxon>Eurotiomycetidae</taxon>
        <taxon>Eurotiales</taxon>
        <taxon>Thermoascaceae</taxon>
        <taxon>Paecilomyces</taxon>
    </lineage>
</organism>
<evidence type="ECO:0000313" key="2">
    <source>
        <dbReference type="EMBL" id="KAL1866391.1"/>
    </source>
</evidence>
<dbReference type="EMBL" id="JAVDPF010000051">
    <property type="protein sequence ID" value="KAL1866391.1"/>
    <property type="molecule type" value="Genomic_DNA"/>
</dbReference>
<evidence type="ECO:0000259" key="1">
    <source>
        <dbReference type="Pfam" id="PF20183"/>
    </source>
</evidence>
<evidence type="ECO:0000313" key="3">
    <source>
        <dbReference type="Proteomes" id="UP001583193"/>
    </source>
</evidence>
<protein>
    <recommendedName>
        <fullName evidence="1">DUF6546 domain-containing protein</fullName>
    </recommendedName>
</protein>
<reference evidence="2 3" key="1">
    <citation type="journal article" date="2024" name="IMA Fungus">
        <title>IMA Genome - F19 : A genome assembly and annotation guide to empower mycologists, including annotated draft genome sequences of Ceratocystis pirilliformis, Diaporthe australafricana, Fusarium ophioides, Paecilomyces lecythidis, and Sporothrix stenoceras.</title>
        <authorList>
            <person name="Aylward J."/>
            <person name="Wilson A.M."/>
            <person name="Visagie C.M."/>
            <person name="Spraker J."/>
            <person name="Barnes I."/>
            <person name="Buitendag C."/>
            <person name="Ceriani C."/>
            <person name="Del Mar Angel L."/>
            <person name="du Plessis D."/>
            <person name="Fuchs T."/>
            <person name="Gasser K."/>
            <person name="Kramer D."/>
            <person name="Li W."/>
            <person name="Munsamy K."/>
            <person name="Piso A."/>
            <person name="Price J.L."/>
            <person name="Sonnekus B."/>
            <person name="Thomas C."/>
            <person name="van der Nest A."/>
            <person name="van Dijk A."/>
            <person name="van Heerden A."/>
            <person name="van Vuuren N."/>
            <person name="Yilmaz N."/>
            <person name="Duong T.A."/>
            <person name="van der Merwe N.A."/>
            <person name="Wingfield M.J."/>
            <person name="Wingfield B.D."/>
        </authorList>
    </citation>
    <scope>NUCLEOTIDE SEQUENCE [LARGE SCALE GENOMIC DNA]</scope>
    <source>
        <strain evidence="2 3">CMW 18167</strain>
    </source>
</reference>
<dbReference type="InterPro" id="IPR046676">
    <property type="entry name" value="DUF6546"/>
</dbReference>
<name>A0ABR3WRW1_9EURO</name>
<gene>
    <name evidence="2" type="ORF">Plec18167_009059</name>
</gene>
<dbReference type="Proteomes" id="UP001583193">
    <property type="component" value="Unassembled WGS sequence"/>
</dbReference>
<sequence>MTSDKTSWCYLPSEIRISVLEVLLQDSCDLASFAVVSQEWQTTIERHNFARIKLTPSRLDDFGSMIHRNRALVRYIWLCLELQEYDCTERASEFDISGVNYTDNIMITMAFRDLFLTLSTWEPNDDLLLDISVHSPSDSEHWFKYLTFEHDFPSKECERGRCVEQSIQVKLDDHHHGWIAGSQDSALTDAAIYKVFDEIMDEGPFDDGEQEKYWWQQLPLVPAVTGVLLRLQNRRRWKSTTLAHIFDRLPRLREIHYEPWREWLDIQQLWTDQCCNPIRIPTPDVSRAIANTSLELEHLSVSFIVDATHFFHARKPSWKWPNLTSLALTSRLLSPIESPVDIDNMLRASAVAATKMPNLEIMEIWNGQAGLAMLFRYQFAGEGQRAVITLKGTWEFALRSPVIQAWEAVALKHRSDGFVIVRELLDATAIRCHGDAIQHLKLITSVVRPVSLRQIQLEHIIRDGAQN</sequence>
<dbReference type="Pfam" id="PF20183">
    <property type="entry name" value="DUF6546"/>
    <property type="match status" value="1"/>
</dbReference>